<dbReference type="Gene3D" id="1.10.10.10">
    <property type="entry name" value="Winged helix-like DNA-binding domain superfamily/Winged helix DNA-binding domain"/>
    <property type="match status" value="1"/>
</dbReference>
<reference evidence="5 6" key="1">
    <citation type="submission" date="2021-03" db="EMBL/GenBank/DDBJ databases">
        <title>Genomic Encyclopedia of Type Strains, Phase IV (KMG-IV): sequencing the most valuable type-strain genomes for metagenomic binning, comparative biology and taxonomic classification.</title>
        <authorList>
            <person name="Goeker M."/>
        </authorList>
    </citation>
    <scope>NUCLEOTIDE SEQUENCE [LARGE SCALE GENOMIC DNA]</scope>
    <source>
        <strain evidence="5 6">DSM 26048</strain>
    </source>
</reference>
<dbReference type="SUPFAM" id="SSF46785">
    <property type="entry name" value="Winged helix' DNA-binding domain"/>
    <property type="match status" value="1"/>
</dbReference>
<dbReference type="InterPro" id="IPR036390">
    <property type="entry name" value="WH_DNA-bd_sf"/>
</dbReference>
<evidence type="ECO:0000256" key="3">
    <source>
        <dbReference type="ARBA" id="ARBA00023163"/>
    </source>
</evidence>
<gene>
    <name evidence="5" type="ORF">J2Z66_002034</name>
</gene>
<dbReference type="Pfam" id="PF14503">
    <property type="entry name" value="YhfZ_C"/>
    <property type="match status" value="1"/>
</dbReference>
<dbReference type="NCBIfam" id="NF041241">
    <property type="entry name" value="YhfZ_full"/>
    <property type="match status" value="1"/>
</dbReference>
<sequence>MKSNERLLTRFGYAAQEIATRMIEIEVGEQIPRISDLSEEFGMGRGTVQEAFKVLESSGALKLVSRGHLGTYIVEKNIHLLLQMSGVNKFVGAMTLPYSKRFEGLATGLCHCFEELGFTLNFTFTRGAEQRIDALSERKIDFAIVSRLAADLYLTQHNELEIAFSFGLKSFVSLHTILLNDPLLDYIQDGMRIGIDSLSISQRELTFAEFKDFDVTYVEQNYLHLPEMLRSKQIDALIWNRDEINPSYSMKQVNLRTPLAIEKAEGIGEAVCFVHAKNIAIKKVLEMLTIDEIVSIQQLVEKGEMSPRY</sequence>
<dbReference type="InterPro" id="IPR041444">
    <property type="entry name" value="HTH_41"/>
</dbReference>
<evidence type="ECO:0000256" key="1">
    <source>
        <dbReference type="ARBA" id="ARBA00023015"/>
    </source>
</evidence>
<dbReference type="Pfam" id="PF14502">
    <property type="entry name" value="HTH_41"/>
    <property type="match status" value="1"/>
</dbReference>
<dbReference type="EMBL" id="JAGGLB010000005">
    <property type="protein sequence ID" value="MBP1990428.1"/>
    <property type="molecule type" value="Genomic_DNA"/>
</dbReference>
<evidence type="ECO:0000259" key="4">
    <source>
        <dbReference type="PROSITE" id="PS50949"/>
    </source>
</evidence>
<evidence type="ECO:0000256" key="2">
    <source>
        <dbReference type="ARBA" id="ARBA00023125"/>
    </source>
</evidence>
<accession>A0ABS4IS91</accession>
<dbReference type="InterPro" id="IPR032791">
    <property type="entry name" value="YhfZ_C"/>
</dbReference>
<dbReference type="SMART" id="SM00345">
    <property type="entry name" value="HTH_GNTR"/>
    <property type="match status" value="1"/>
</dbReference>
<keyword evidence="6" id="KW-1185">Reference proteome</keyword>
<keyword evidence="3" id="KW-0804">Transcription</keyword>
<organism evidence="5 6">
    <name type="scientific">Paenibacillus eucommiae</name>
    <dbReference type="NCBI Taxonomy" id="1355755"/>
    <lineage>
        <taxon>Bacteria</taxon>
        <taxon>Bacillati</taxon>
        <taxon>Bacillota</taxon>
        <taxon>Bacilli</taxon>
        <taxon>Bacillales</taxon>
        <taxon>Paenibacillaceae</taxon>
        <taxon>Paenibacillus</taxon>
    </lineage>
</organism>
<evidence type="ECO:0000313" key="5">
    <source>
        <dbReference type="EMBL" id="MBP1990428.1"/>
    </source>
</evidence>
<evidence type="ECO:0000313" key="6">
    <source>
        <dbReference type="Proteomes" id="UP001519287"/>
    </source>
</evidence>
<comment type="caution">
    <text evidence="5">The sequence shown here is derived from an EMBL/GenBank/DDBJ whole genome shotgun (WGS) entry which is preliminary data.</text>
</comment>
<protein>
    <submittedName>
        <fullName evidence="5">DNA-binding transcriptional regulator</fullName>
    </submittedName>
</protein>
<dbReference type="InterPro" id="IPR000524">
    <property type="entry name" value="Tscrpt_reg_HTH_GntR"/>
</dbReference>
<dbReference type="RefSeq" id="WP_209971209.1">
    <property type="nucleotide sequence ID" value="NZ_JAGGLB010000005.1"/>
</dbReference>
<dbReference type="PROSITE" id="PS50949">
    <property type="entry name" value="HTH_GNTR"/>
    <property type="match status" value="1"/>
</dbReference>
<dbReference type="SUPFAM" id="SSF53850">
    <property type="entry name" value="Periplasmic binding protein-like II"/>
    <property type="match status" value="1"/>
</dbReference>
<feature type="domain" description="HTH gntR-type" evidence="4">
    <location>
        <begin position="4"/>
        <end position="76"/>
    </location>
</feature>
<keyword evidence="1" id="KW-0805">Transcription regulation</keyword>
<keyword evidence="2 5" id="KW-0238">DNA-binding</keyword>
<name>A0ABS4IS91_9BACL</name>
<dbReference type="Proteomes" id="UP001519287">
    <property type="component" value="Unassembled WGS sequence"/>
</dbReference>
<proteinExistence type="predicted"/>
<dbReference type="InterPro" id="IPR036388">
    <property type="entry name" value="WH-like_DNA-bd_sf"/>
</dbReference>
<dbReference type="GO" id="GO:0003677">
    <property type="term" value="F:DNA binding"/>
    <property type="evidence" value="ECO:0007669"/>
    <property type="project" value="UniProtKB-KW"/>
</dbReference>
<dbReference type="Gene3D" id="3.40.190.10">
    <property type="entry name" value="Periplasmic binding protein-like II"/>
    <property type="match status" value="2"/>
</dbReference>